<comment type="catalytic activity">
    <reaction evidence="1">
        <text>ATP + protein L-histidine = ADP + protein N-phospho-L-histidine.</text>
        <dbReference type="EC" id="2.7.13.3"/>
    </reaction>
</comment>
<keyword evidence="4" id="KW-0808">Transferase</keyword>
<dbReference type="GO" id="GO:0000156">
    <property type="term" value="F:phosphorelay response regulator activity"/>
    <property type="evidence" value="ECO:0007669"/>
    <property type="project" value="TreeGrafter"/>
</dbReference>
<evidence type="ECO:0000256" key="6">
    <source>
        <dbReference type="SAM" id="Phobius"/>
    </source>
</evidence>
<dbReference type="SUPFAM" id="SSF55874">
    <property type="entry name" value="ATPase domain of HSP90 chaperone/DNA topoisomerase II/histidine kinase"/>
    <property type="match status" value="1"/>
</dbReference>
<dbReference type="EC" id="2.7.13.3" evidence="2"/>
<dbReference type="CDD" id="cd19410">
    <property type="entry name" value="HK9-like_sensor"/>
    <property type="match status" value="1"/>
</dbReference>
<keyword evidence="6" id="KW-1133">Transmembrane helix</keyword>
<evidence type="ECO:0000313" key="8">
    <source>
        <dbReference type="EMBL" id="ARN83399.1"/>
    </source>
</evidence>
<feature type="transmembrane region" description="Helical" evidence="6">
    <location>
        <begin position="12"/>
        <end position="33"/>
    </location>
</feature>
<dbReference type="Pfam" id="PF05227">
    <property type="entry name" value="CHASE3"/>
    <property type="match status" value="1"/>
</dbReference>
<proteinExistence type="predicted"/>
<evidence type="ECO:0000313" key="9">
    <source>
        <dbReference type="Proteomes" id="UP000193978"/>
    </source>
</evidence>
<dbReference type="SMART" id="SM00388">
    <property type="entry name" value="HisKA"/>
    <property type="match status" value="1"/>
</dbReference>
<reference evidence="8 9" key="1">
    <citation type="submission" date="2017-02" db="EMBL/GenBank/DDBJ databases">
        <authorList>
            <person name="Peterson S.W."/>
        </authorList>
    </citation>
    <scope>NUCLEOTIDE SEQUENCE [LARGE SCALE GENOMIC DNA]</scope>
    <source>
        <strain evidence="8 9">S285</strain>
    </source>
</reference>
<feature type="domain" description="Histidine kinase" evidence="7">
    <location>
        <begin position="248"/>
        <end position="481"/>
    </location>
</feature>
<evidence type="ECO:0000256" key="2">
    <source>
        <dbReference type="ARBA" id="ARBA00012438"/>
    </source>
</evidence>
<evidence type="ECO:0000259" key="7">
    <source>
        <dbReference type="PROSITE" id="PS50109"/>
    </source>
</evidence>
<dbReference type="PRINTS" id="PR00344">
    <property type="entry name" value="BCTRLSENSOR"/>
</dbReference>
<dbReference type="PANTHER" id="PTHR42878">
    <property type="entry name" value="TWO-COMPONENT HISTIDINE KINASE"/>
    <property type="match status" value="1"/>
</dbReference>
<evidence type="ECO:0000256" key="3">
    <source>
        <dbReference type="ARBA" id="ARBA00022553"/>
    </source>
</evidence>
<evidence type="ECO:0000256" key="5">
    <source>
        <dbReference type="ARBA" id="ARBA00022777"/>
    </source>
</evidence>
<evidence type="ECO:0000256" key="4">
    <source>
        <dbReference type="ARBA" id="ARBA00022679"/>
    </source>
</evidence>
<protein>
    <recommendedName>
        <fullName evidence="2">histidine kinase</fullName>
        <ecNumber evidence="2">2.7.13.3</ecNumber>
    </recommendedName>
</protein>
<keyword evidence="3" id="KW-0597">Phosphoprotein</keyword>
<dbReference type="KEGG" id="mbry:B1812_04940"/>
<keyword evidence="6" id="KW-0472">Membrane</keyword>
<dbReference type="InterPro" id="IPR050351">
    <property type="entry name" value="BphY/WalK/GraS-like"/>
</dbReference>
<dbReference type="EMBL" id="CP019948">
    <property type="protein sequence ID" value="ARN83399.1"/>
    <property type="molecule type" value="Genomic_DNA"/>
</dbReference>
<dbReference type="InterPro" id="IPR036097">
    <property type="entry name" value="HisK_dim/P_sf"/>
</dbReference>
<keyword evidence="5" id="KW-0418">Kinase</keyword>
<dbReference type="Pfam" id="PF02518">
    <property type="entry name" value="HATPase_c"/>
    <property type="match status" value="1"/>
</dbReference>
<dbReference type="InterPro" id="IPR004358">
    <property type="entry name" value="Sig_transdc_His_kin-like_C"/>
</dbReference>
<dbReference type="InterPro" id="IPR003661">
    <property type="entry name" value="HisK_dim/P_dom"/>
</dbReference>
<dbReference type="AlphaFoldDB" id="A0A1W6N0Q7"/>
<dbReference type="SUPFAM" id="SSF47384">
    <property type="entry name" value="Homodimeric domain of signal transducing histidine kinase"/>
    <property type="match status" value="1"/>
</dbReference>
<dbReference type="GO" id="GO:0007234">
    <property type="term" value="P:osmosensory signaling via phosphorelay pathway"/>
    <property type="evidence" value="ECO:0007669"/>
    <property type="project" value="TreeGrafter"/>
</dbReference>
<dbReference type="STRING" id="655015.B1812_04940"/>
<sequence>MARFLIGLGSTWQGVLIAASAAILSVNVALFAWTSQQSQSQAKLASHSLMVENRLSELLLFIRTAESEQRGDILASGNSAYRACYIAAVNEIPRRLAELNIMTADNLGQQAELAELERLINDKLADLASKLRLLDEGDRGRALESFDRNDKGRALMATIRERVARLKGEEERLLSVRSADSARASQQLFFVGLGDTLLIFFLGWMAISFSLLSRQRLVAANAALESKVEERVAELRAAHDEMQSFAYVVGHDLRAPLVNIMGFTGELQTLRDSIFDHLAQGGETPNSKSFDAQAAAAEFDEALGFIRAATVKIDHLINAILAISRAGKRELKLEKIDMSALVKGVVATLAHQAQAVGAKMEVGTLPPVTCDRLALEQIFANLLDNALKYLRDGEPGQIQVTGYAAYDRVIYEVRDNGRGIAEADQKRIFDLFRRAGAQDQRGEGIGLANVRALLRRLGGTIGLTSTLDCGSTFKVVLPRVCAAQ</sequence>
<dbReference type="InterPro" id="IPR036890">
    <property type="entry name" value="HATPase_C_sf"/>
</dbReference>
<dbReference type="Gene3D" id="3.30.565.10">
    <property type="entry name" value="Histidine kinase-like ATPase, C-terminal domain"/>
    <property type="match status" value="1"/>
</dbReference>
<dbReference type="SMART" id="SM00387">
    <property type="entry name" value="HATPase_c"/>
    <property type="match status" value="1"/>
</dbReference>
<dbReference type="Proteomes" id="UP000193978">
    <property type="component" value="Chromosome"/>
</dbReference>
<dbReference type="GO" id="GO:0030295">
    <property type="term" value="F:protein kinase activator activity"/>
    <property type="evidence" value="ECO:0007669"/>
    <property type="project" value="TreeGrafter"/>
</dbReference>
<dbReference type="InterPro" id="IPR005467">
    <property type="entry name" value="His_kinase_dom"/>
</dbReference>
<gene>
    <name evidence="8" type="ORF">B1812_04940</name>
</gene>
<name>A0A1W6N0Q7_9HYPH</name>
<dbReference type="GO" id="GO:0000155">
    <property type="term" value="F:phosphorelay sensor kinase activity"/>
    <property type="evidence" value="ECO:0007669"/>
    <property type="project" value="InterPro"/>
</dbReference>
<dbReference type="InterPro" id="IPR003594">
    <property type="entry name" value="HATPase_dom"/>
</dbReference>
<organism evidence="8 9">
    <name type="scientific">Methylocystis bryophila</name>
    <dbReference type="NCBI Taxonomy" id="655015"/>
    <lineage>
        <taxon>Bacteria</taxon>
        <taxon>Pseudomonadati</taxon>
        <taxon>Pseudomonadota</taxon>
        <taxon>Alphaproteobacteria</taxon>
        <taxon>Hyphomicrobiales</taxon>
        <taxon>Methylocystaceae</taxon>
        <taxon>Methylocystis</taxon>
    </lineage>
</organism>
<keyword evidence="9" id="KW-1185">Reference proteome</keyword>
<dbReference type="PANTHER" id="PTHR42878:SF15">
    <property type="entry name" value="BACTERIOPHYTOCHROME"/>
    <property type="match status" value="1"/>
</dbReference>
<dbReference type="PROSITE" id="PS50109">
    <property type="entry name" value="HIS_KIN"/>
    <property type="match status" value="1"/>
</dbReference>
<accession>A0A1W6N0Q7</accession>
<dbReference type="Gene3D" id="1.10.287.130">
    <property type="match status" value="1"/>
</dbReference>
<keyword evidence="6" id="KW-0812">Transmembrane</keyword>
<evidence type="ECO:0000256" key="1">
    <source>
        <dbReference type="ARBA" id="ARBA00000085"/>
    </source>
</evidence>
<dbReference type="InterPro" id="IPR007891">
    <property type="entry name" value="CHASE3"/>
</dbReference>
<dbReference type="CDD" id="cd00082">
    <property type="entry name" value="HisKA"/>
    <property type="match status" value="1"/>
</dbReference>
<feature type="transmembrane region" description="Helical" evidence="6">
    <location>
        <begin position="188"/>
        <end position="207"/>
    </location>
</feature>